<dbReference type="PROSITE" id="PS51068">
    <property type="entry name" value="FPG_CAT"/>
    <property type="match status" value="1"/>
</dbReference>
<proteinExistence type="inferred from homology"/>
<feature type="active site" description="Proton donor" evidence="15">
    <location>
        <position position="3"/>
    </location>
</feature>
<evidence type="ECO:0000256" key="13">
    <source>
        <dbReference type="ARBA" id="ARBA00023295"/>
    </source>
</evidence>
<dbReference type="InterPro" id="IPR012319">
    <property type="entry name" value="FPG_cat"/>
</dbReference>
<feature type="active site" description="Schiff-base intermediate with DNA" evidence="15">
    <location>
        <position position="2"/>
    </location>
</feature>
<dbReference type="Gene3D" id="3.20.190.10">
    <property type="entry name" value="MutM-like, N-terminal"/>
    <property type="match status" value="1"/>
</dbReference>
<dbReference type="SUPFAM" id="SSF46946">
    <property type="entry name" value="S13-like H2TH domain"/>
    <property type="match status" value="1"/>
</dbReference>
<comment type="catalytic activity">
    <reaction evidence="14 15">
        <text>2'-deoxyribonucleotide-(2'-deoxyribose 5'-phosphate)-2'-deoxyribonucleotide-DNA = a 3'-end 2'-deoxyribonucleotide-(2,3-dehydro-2,3-deoxyribose 5'-phosphate)-DNA + a 5'-end 5'-phospho-2'-deoxyribonucleoside-DNA + H(+)</text>
        <dbReference type="Rhea" id="RHEA:66592"/>
        <dbReference type="Rhea" id="RHEA-COMP:13180"/>
        <dbReference type="Rhea" id="RHEA-COMP:16897"/>
        <dbReference type="Rhea" id="RHEA-COMP:17067"/>
        <dbReference type="ChEBI" id="CHEBI:15378"/>
        <dbReference type="ChEBI" id="CHEBI:136412"/>
        <dbReference type="ChEBI" id="CHEBI:157695"/>
        <dbReference type="ChEBI" id="CHEBI:167181"/>
        <dbReference type="EC" id="4.2.99.18"/>
    </reaction>
</comment>
<gene>
    <name evidence="15 18" type="primary">mutM</name>
    <name evidence="15" type="synonym">fpg</name>
    <name evidence="18" type="ORF">FEZ08_08860</name>
</gene>
<dbReference type="Pfam" id="PF06827">
    <property type="entry name" value="zf-FPG_IleRS"/>
    <property type="match status" value="1"/>
</dbReference>
<feature type="active site" description="Proton donor; for beta-elimination activity" evidence="15">
    <location>
        <position position="58"/>
    </location>
</feature>
<dbReference type="PANTHER" id="PTHR22993">
    <property type="entry name" value="FORMAMIDOPYRIMIDINE-DNA GLYCOSYLASE"/>
    <property type="match status" value="1"/>
</dbReference>
<comment type="function">
    <text evidence="15">Involved in base excision repair of DNA damaged by oxidation or by mutagenic agents. Acts as DNA glycosylase that recognizes and removes damaged bases. Has a preference for oxidized purines, such as 7,8-dihydro-8-oxoguanine (8-oxoG). Has AP (apurinic/apyrimidinic) lyase activity and introduces nicks in the DNA strand. Cleaves the DNA backbone by beta-delta elimination to generate a single-strand break at the site of the removed base with both 3'- and 5'-phosphates.</text>
</comment>
<evidence type="ECO:0000256" key="9">
    <source>
        <dbReference type="ARBA" id="ARBA00023125"/>
    </source>
</evidence>
<evidence type="ECO:0000256" key="1">
    <source>
        <dbReference type="ARBA" id="ARBA00001668"/>
    </source>
</evidence>
<evidence type="ECO:0000259" key="16">
    <source>
        <dbReference type="PROSITE" id="PS51066"/>
    </source>
</evidence>
<evidence type="ECO:0000256" key="3">
    <source>
        <dbReference type="ARBA" id="ARBA00011245"/>
    </source>
</evidence>
<comment type="caution">
    <text evidence="18">The sequence shown here is derived from an EMBL/GenBank/DDBJ whole genome shotgun (WGS) entry which is preliminary data.</text>
</comment>
<evidence type="ECO:0000259" key="17">
    <source>
        <dbReference type="PROSITE" id="PS51068"/>
    </source>
</evidence>
<dbReference type="InterPro" id="IPR010979">
    <property type="entry name" value="Ribosomal_uS13-like_H2TH"/>
</dbReference>
<feature type="binding site" evidence="15">
    <location>
        <position position="110"/>
    </location>
    <ligand>
        <name>DNA</name>
        <dbReference type="ChEBI" id="CHEBI:16991"/>
    </ligand>
</feature>
<evidence type="ECO:0000256" key="15">
    <source>
        <dbReference type="HAMAP-Rule" id="MF_00103"/>
    </source>
</evidence>
<dbReference type="Pfam" id="PF01149">
    <property type="entry name" value="Fapy_DNA_glyco"/>
    <property type="match status" value="1"/>
</dbReference>
<dbReference type="SUPFAM" id="SSF81624">
    <property type="entry name" value="N-terminal domain of MutM-like DNA repair proteins"/>
    <property type="match status" value="1"/>
</dbReference>
<dbReference type="InParanoid" id="A0A5R8QAY7"/>
<evidence type="ECO:0000313" key="19">
    <source>
        <dbReference type="Proteomes" id="UP000306912"/>
    </source>
</evidence>
<feature type="binding site" evidence="15">
    <location>
        <position position="91"/>
    </location>
    <ligand>
        <name>DNA</name>
        <dbReference type="ChEBI" id="CHEBI:16991"/>
    </ligand>
</feature>
<dbReference type="SUPFAM" id="SSF57716">
    <property type="entry name" value="Glucocorticoid receptor-like (DNA-binding domain)"/>
    <property type="match status" value="1"/>
</dbReference>
<dbReference type="InterPro" id="IPR010663">
    <property type="entry name" value="Znf_FPG/IleRS"/>
</dbReference>
<keyword evidence="11 15" id="KW-0456">Lyase</keyword>
<keyword evidence="4 15" id="KW-0479">Metal-binding</keyword>
<evidence type="ECO:0000256" key="7">
    <source>
        <dbReference type="ARBA" id="ARBA00022801"/>
    </source>
</evidence>
<dbReference type="HAMAP" id="MF_00103">
    <property type="entry name" value="Fapy_DNA_glycosyl"/>
    <property type="match status" value="1"/>
</dbReference>
<dbReference type="GO" id="GO:0003690">
    <property type="term" value="F:double-stranded DNA binding"/>
    <property type="evidence" value="ECO:0007669"/>
    <property type="project" value="UniProtKB-ARBA"/>
</dbReference>
<dbReference type="NCBIfam" id="NF002211">
    <property type="entry name" value="PRK01103.1"/>
    <property type="match status" value="1"/>
</dbReference>
<dbReference type="PROSITE" id="PS01242">
    <property type="entry name" value="ZF_FPG_1"/>
    <property type="match status" value="1"/>
</dbReference>
<dbReference type="NCBIfam" id="TIGR00577">
    <property type="entry name" value="fpg"/>
    <property type="match status" value="1"/>
</dbReference>
<dbReference type="PANTHER" id="PTHR22993:SF9">
    <property type="entry name" value="FORMAMIDOPYRIMIDINE-DNA GLYCOSYLASE"/>
    <property type="match status" value="1"/>
</dbReference>
<evidence type="ECO:0000256" key="11">
    <source>
        <dbReference type="ARBA" id="ARBA00023239"/>
    </source>
</evidence>
<keyword evidence="7 15" id="KW-0378">Hydrolase</keyword>
<keyword evidence="13 15" id="KW-0326">Glycosidase</keyword>
<comment type="catalytic activity">
    <reaction evidence="1 15">
        <text>Hydrolysis of DNA containing ring-opened 7-methylguanine residues, releasing 2,6-diamino-4-hydroxy-5-(N-methyl)formamidopyrimidine.</text>
        <dbReference type="EC" id="3.2.2.23"/>
    </reaction>
</comment>
<dbReference type="InterPro" id="IPR000214">
    <property type="entry name" value="Znf_DNA_glyclase/AP_lyase"/>
</dbReference>
<dbReference type="InterPro" id="IPR015887">
    <property type="entry name" value="DNA_glyclase_Znf_dom_DNA_BS"/>
</dbReference>
<dbReference type="PROSITE" id="PS51066">
    <property type="entry name" value="ZF_FPG_2"/>
    <property type="match status" value="1"/>
</dbReference>
<feature type="domain" description="Formamidopyrimidine-DNA glycosylase catalytic" evidence="17">
    <location>
        <begin position="2"/>
        <end position="113"/>
    </location>
</feature>
<dbReference type="AlphaFoldDB" id="A0A5R8QAY7"/>
<keyword evidence="5 15" id="KW-0227">DNA damage</keyword>
<evidence type="ECO:0000313" key="18">
    <source>
        <dbReference type="EMBL" id="TLG72488.1"/>
    </source>
</evidence>
<reference evidence="18 19" key="1">
    <citation type="submission" date="2019-05" db="EMBL/GenBank/DDBJ databases">
        <title>Culicoidintestinum kansasii gen. nov., sp. nov. from the gastrointestinal tract of the biting midge, Culicoides sonorensis.</title>
        <authorList>
            <person name="Neupane S."/>
            <person name="Ghosh A."/>
            <person name="Gunther S."/>
            <person name="Martin K."/>
            <person name="Zurek L."/>
        </authorList>
    </citation>
    <scope>NUCLEOTIDE SEQUENCE [LARGE SCALE GENOMIC DNA]</scope>
    <source>
        <strain evidence="18 19">CS-1</strain>
    </source>
</reference>
<comment type="similarity">
    <text evidence="2 15">Belongs to the FPG family.</text>
</comment>
<dbReference type="SMART" id="SM00898">
    <property type="entry name" value="Fapy_DNA_glyco"/>
    <property type="match status" value="1"/>
</dbReference>
<organism evidence="18 19">
    <name type="scientific">Culicoidibacter larvae</name>
    <dbReference type="NCBI Taxonomy" id="2579976"/>
    <lineage>
        <taxon>Bacteria</taxon>
        <taxon>Bacillati</taxon>
        <taxon>Bacillota</taxon>
        <taxon>Culicoidibacteria</taxon>
        <taxon>Culicoidibacterales</taxon>
        <taxon>Culicoidibacteraceae</taxon>
        <taxon>Culicoidibacter</taxon>
    </lineage>
</organism>
<keyword evidence="9 15" id="KW-0238">DNA-binding</keyword>
<feature type="active site" description="Proton donor; for delta-elimination activity" evidence="15">
    <location>
        <position position="261"/>
    </location>
</feature>
<dbReference type="GO" id="GO:0140078">
    <property type="term" value="F:class I DNA-(apurinic or apyrimidinic site) endonuclease activity"/>
    <property type="evidence" value="ECO:0007669"/>
    <property type="project" value="UniProtKB-EC"/>
</dbReference>
<dbReference type="GO" id="GO:0008270">
    <property type="term" value="F:zinc ion binding"/>
    <property type="evidence" value="ECO:0007669"/>
    <property type="project" value="UniProtKB-UniRule"/>
</dbReference>
<dbReference type="GO" id="GO:0003684">
    <property type="term" value="F:damaged DNA binding"/>
    <property type="evidence" value="ECO:0007669"/>
    <property type="project" value="InterPro"/>
</dbReference>
<evidence type="ECO:0000256" key="10">
    <source>
        <dbReference type="ARBA" id="ARBA00023204"/>
    </source>
</evidence>
<dbReference type="EC" id="4.2.99.18" evidence="15"/>
<dbReference type="EMBL" id="VBWP01000008">
    <property type="protein sequence ID" value="TLG72488.1"/>
    <property type="molecule type" value="Genomic_DNA"/>
</dbReference>
<evidence type="ECO:0000256" key="14">
    <source>
        <dbReference type="ARBA" id="ARBA00044632"/>
    </source>
</evidence>
<dbReference type="Pfam" id="PF06831">
    <property type="entry name" value="H2TH"/>
    <property type="match status" value="1"/>
</dbReference>
<keyword evidence="8 15" id="KW-0862">Zinc</keyword>
<dbReference type="SMART" id="SM01232">
    <property type="entry name" value="H2TH"/>
    <property type="match status" value="1"/>
</dbReference>
<dbReference type="Gene3D" id="1.10.8.50">
    <property type="match status" value="1"/>
</dbReference>
<keyword evidence="19" id="KW-1185">Reference proteome</keyword>
<comment type="cofactor">
    <cofactor evidence="15">
        <name>Zn(2+)</name>
        <dbReference type="ChEBI" id="CHEBI:29105"/>
    </cofactor>
    <text evidence="15">Binds 1 zinc ion per subunit.</text>
</comment>
<dbReference type="EC" id="3.2.2.23" evidence="15"/>
<dbReference type="FunCoup" id="A0A5R8QAY7">
    <property type="interactions" value="247"/>
</dbReference>
<evidence type="ECO:0000256" key="8">
    <source>
        <dbReference type="ARBA" id="ARBA00022833"/>
    </source>
</evidence>
<name>A0A5R8QAY7_9FIRM</name>
<evidence type="ECO:0000256" key="12">
    <source>
        <dbReference type="ARBA" id="ARBA00023268"/>
    </source>
</evidence>
<dbReference type="GO" id="GO:0034039">
    <property type="term" value="F:8-oxo-7,8-dihydroguanine DNA N-glycosylase activity"/>
    <property type="evidence" value="ECO:0007669"/>
    <property type="project" value="TreeGrafter"/>
</dbReference>
<dbReference type="FunFam" id="1.10.8.50:FF:000003">
    <property type="entry name" value="Formamidopyrimidine-DNA glycosylase"/>
    <property type="match status" value="1"/>
</dbReference>
<sequence length="279" mass="31532">MPELPEVETVRRSLEPLVVGKTIDHVVSYWDPILHNKPNEFAELVEGKTIVAIGRFGKYLLFDLGEYTVISHLRMEGKYFFGQVNEPIDKHTHVLWQFTDGSELRYHDTRKFGRMEVVPTVVLQSSESPLRKLGREPFTADGKYLYDKIHKSSRAIKPVLLDQHILVGLGNIYVDEVLFRVKLHPLQPANTISRPKAAAIVEASREVLNKAIGLGGTTIRSYHNANGIDGLFQNELLVHHHEGDPCPVCGTTIIKEKVGGRGTYYCPHCQKLKYKKGVK</sequence>
<comment type="caution">
    <text evidence="15">Lacks conserved residue(s) required for the propagation of feature annotation.</text>
</comment>
<evidence type="ECO:0000256" key="2">
    <source>
        <dbReference type="ARBA" id="ARBA00009409"/>
    </source>
</evidence>
<keyword evidence="6 15" id="KW-0863">Zinc-finger</keyword>
<accession>A0A5R8QAY7</accession>
<dbReference type="GO" id="GO:0006284">
    <property type="term" value="P:base-excision repair"/>
    <property type="evidence" value="ECO:0007669"/>
    <property type="project" value="InterPro"/>
</dbReference>
<dbReference type="CDD" id="cd08966">
    <property type="entry name" value="EcFpg-like_N"/>
    <property type="match status" value="1"/>
</dbReference>
<dbReference type="InterPro" id="IPR035937">
    <property type="entry name" value="FPG_N"/>
</dbReference>
<dbReference type="InterPro" id="IPR020629">
    <property type="entry name" value="FPG_Glyclase"/>
</dbReference>
<protein>
    <recommendedName>
        <fullName evidence="15">Formamidopyrimidine-DNA glycosylase</fullName>
        <shortName evidence="15">Fapy-DNA glycosylase</shortName>
        <ecNumber evidence="15">3.2.2.23</ecNumber>
    </recommendedName>
    <alternativeName>
        <fullName evidence="15">DNA-(apurinic or apyrimidinic site) lyase MutM</fullName>
        <shortName evidence="15">AP lyase MutM</shortName>
        <ecNumber evidence="15">4.2.99.18</ecNumber>
    </alternativeName>
</protein>
<evidence type="ECO:0000256" key="5">
    <source>
        <dbReference type="ARBA" id="ARBA00022763"/>
    </source>
</evidence>
<keyword evidence="10 15" id="KW-0234">DNA repair</keyword>
<feature type="domain" description="FPG-type" evidence="16">
    <location>
        <begin position="237"/>
        <end position="271"/>
    </location>
</feature>
<dbReference type="InterPro" id="IPR015886">
    <property type="entry name" value="H2TH_FPG"/>
</dbReference>
<dbReference type="RefSeq" id="WP_138191501.1">
    <property type="nucleotide sequence ID" value="NZ_VBWP01000008.1"/>
</dbReference>
<evidence type="ECO:0000256" key="6">
    <source>
        <dbReference type="ARBA" id="ARBA00022771"/>
    </source>
</evidence>
<dbReference type="Proteomes" id="UP000306912">
    <property type="component" value="Unassembled WGS sequence"/>
</dbReference>
<keyword evidence="12 15" id="KW-0511">Multifunctional enzyme</keyword>
<dbReference type="OrthoDB" id="9800855at2"/>
<comment type="subunit">
    <text evidence="3 15">Monomer.</text>
</comment>
<evidence type="ECO:0000256" key="4">
    <source>
        <dbReference type="ARBA" id="ARBA00022723"/>
    </source>
</evidence>